<dbReference type="SUPFAM" id="SSF53383">
    <property type="entry name" value="PLP-dependent transferases"/>
    <property type="match status" value="1"/>
</dbReference>
<proteinExistence type="inferred from homology"/>
<reference evidence="4 5" key="1">
    <citation type="submission" date="2024-03" db="EMBL/GenBank/DDBJ databases">
        <title>Aureococcus anophagefferens CCMP1851 and Kratosvirus quantuckense: Draft genome of a second virus-susceptible host strain in the model system.</title>
        <authorList>
            <person name="Chase E."/>
            <person name="Truchon A.R."/>
            <person name="Schepens W."/>
            <person name="Wilhelm S.W."/>
        </authorList>
    </citation>
    <scope>NUCLEOTIDE SEQUENCE [LARGE SCALE GENOMIC DNA]</scope>
    <source>
        <strain evidence="4 5">CCMP1851</strain>
    </source>
</reference>
<evidence type="ECO:0000256" key="1">
    <source>
        <dbReference type="ARBA" id="ARBA00008954"/>
    </source>
</evidence>
<dbReference type="PANTHER" id="PTHR43094">
    <property type="entry name" value="AMINOTRANSFERASE"/>
    <property type="match status" value="1"/>
</dbReference>
<gene>
    <name evidence="4" type="ORF">SO694_0003826</name>
</gene>
<dbReference type="Pfam" id="PF00202">
    <property type="entry name" value="Aminotran_3"/>
    <property type="match status" value="1"/>
</dbReference>
<dbReference type="InterPro" id="IPR015421">
    <property type="entry name" value="PyrdxlP-dep_Trfase_major"/>
</dbReference>
<keyword evidence="5" id="KW-1185">Reference proteome</keyword>
<comment type="caution">
    <text evidence="4">The sequence shown here is derived from an EMBL/GenBank/DDBJ whole genome shotgun (WGS) entry which is preliminary data.</text>
</comment>
<dbReference type="PANTHER" id="PTHR43094:SF1">
    <property type="entry name" value="AMINOTRANSFERASE CLASS-III"/>
    <property type="match status" value="1"/>
</dbReference>
<accession>A0ABR1FLV1</accession>
<organism evidence="4 5">
    <name type="scientific">Aureococcus anophagefferens</name>
    <name type="common">Harmful bloom alga</name>
    <dbReference type="NCBI Taxonomy" id="44056"/>
    <lineage>
        <taxon>Eukaryota</taxon>
        <taxon>Sar</taxon>
        <taxon>Stramenopiles</taxon>
        <taxon>Ochrophyta</taxon>
        <taxon>Pelagophyceae</taxon>
        <taxon>Pelagomonadales</taxon>
        <taxon>Pelagomonadaceae</taxon>
        <taxon>Aureococcus</taxon>
    </lineage>
</organism>
<dbReference type="InterPro" id="IPR015422">
    <property type="entry name" value="PyrdxlP-dep_Trfase_small"/>
</dbReference>
<dbReference type="InterPro" id="IPR049704">
    <property type="entry name" value="Aminotrans_3_PPA_site"/>
</dbReference>
<dbReference type="InterPro" id="IPR015424">
    <property type="entry name" value="PyrdxlP-dep_Trfase"/>
</dbReference>
<dbReference type="Gene3D" id="3.90.1150.10">
    <property type="entry name" value="Aspartate Aminotransferase, domain 1"/>
    <property type="match status" value="1"/>
</dbReference>
<dbReference type="NCBIfam" id="NF005812">
    <property type="entry name" value="PRK07678.1"/>
    <property type="match status" value="1"/>
</dbReference>
<comment type="similarity">
    <text evidence="1 3">Belongs to the class-III pyridoxal-phosphate-dependent aminotransferase family.</text>
</comment>
<keyword evidence="2 3" id="KW-0663">Pyridoxal phosphate</keyword>
<evidence type="ECO:0000313" key="5">
    <source>
        <dbReference type="Proteomes" id="UP001363151"/>
    </source>
</evidence>
<evidence type="ECO:0000256" key="3">
    <source>
        <dbReference type="RuleBase" id="RU003560"/>
    </source>
</evidence>
<name>A0ABR1FLV1_AURAN</name>
<evidence type="ECO:0000256" key="2">
    <source>
        <dbReference type="ARBA" id="ARBA00022898"/>
    </source>
</evidence>
<dbReference type="CDD" id="cd00610">
    <property type="entry name" value="OAT_like"/>
    <property type="match status" value="1"/>
</dbReference>
<dbReference type="EMBL" id="JBBJCI010000363">
    <property type="protein sequence ID" value="KAK7233216.1"/>
    <property type="molecule type" value="Genomic_DNA"/>
</dbReference>
<sequence>MAAALGLRASARLPRRLKSTAAAALEPWVGADVEALQEKQGKHVWHPMTQQRPWSVAEAAPPVPVARAAGSTLTRMDGTELLDAMGGLWCVNIGYGREEVARAAYEAMTALPFLSPLHGSAPQIELAAKISELLRYDAHVYFTASGSEANEAAFKIARQYHAANVERDPSGPLRHTIIARHRAYHGNTAGAMAATGQAERKIGFGPQPPGYLHVPPPYAYRRPAGVTVEQHGAEVCRQLEETIVMEGEQTVAAFVMEPVMSGGGVLVPHETYLRDVRRICDKYGVLLILDEVVSGFGRTGAMFGHQHYGATPDIITLAKGLTSGYCPLGACAVTSDVFDRFHDDPFGASGKSTLPSRLAHFRSMNTYGGHPVACAVGLKNIEIIEREGLVDRARDVGDFLKASLEAALDGHPLVGEVRGMGLLIGVELVTDVYTRQPIEEDRSAAVVNACAEMGVVVGRNGSTVPGLCNVLILAPPFIVTEDECRKITDAIKRALDAAV</sequence>
<protein>
    <submittedName>
        <fullName evidence="4">4-aminobutyrate:pyruvate transaminase</fullName>
    </submittedName>
</protein>
<dbReference type="PROSITE" id="PS00600">
    <property type="entry name" value="AA_TRANSFER_CLASS_3"/>
    <property type="match status" value="1"/>
</dbReference>
<dbReference type="Proteomes" id="UP001363151">
    <property type="component" value="Unassembled WGS sequence"/>
</dbReference>
<dbReference type="InterPro" id="IPR005814">
    <property type="entry name" value="Aminotrans_3"/>
</dbReference>
<evidence type="ECO:0000313" key="4">
    <source>
        <dbReference type="EMBL" id="KAK7233216.1"/>
    </source>
</evidence>
<dbReference type="Gene3D" id="3.40.640.10">
    <property type="entry name" value="Type I PLP-dependent aspartate aminotransferase-like (Major domain)"/>
    <property type="match status" value="1"/>
</dbReference>